<name>A0ABW8ETP2_9BURK</name>
<evidence type="ECO:0000259" key="4">
    <source>
        <dbReference type="Pfam" id="PF00171"/>
    </source>
</evidence>
<evidence type="ECO:0000313" key="6">
    <source>
        <dbReference type="Proteomes" id="UP001617427"/>
    </source>
</evidence>
<dbReference type="InterPro" id="IPR016162">
    <property type="entry name" value="Ald_DH_N"/>
</dbReference>
<gene>
    <name evidence="5" type="ORF">ACIPEN_03275</name>
</gene>
<organism evidence="5 6">
    <name type="scientific">Herbaspirillum chlorophenolicum</name>
    <dbReference type="NCBI Taxonomy" id="211589"/>
    <lineage>
        <taxon>Bacteria</taxon>
        <taxon>Pseudomonadati</taxon>
        <taxon>Pseudomonadota</taxon>
        <taxon>Betaproteobacteria</taxon>
        <taxon>Burkholderiales</taxon>
        <taxon>Oxalobacteraceae</taxon>
        <taxon>Herbaspirillum</taxon>
    </lineage>
</organism>
<dbReference type="PANTHER" id="PTHR11699">
    <property type="entry name" value="ALDEHYDE DEHYDROGENASE-RELATED"/>
    <property type="match status" value="1"/>
</dbReference>
<proteinExistence type="inferred from homology"/>
<comment type="similarity">
    <text evidence="3">Belongs to the aldehyde dehydrogenase family.</text>
</comment>
<dbReference type="Gene3D" id="3.40.309.10">
    <property type="entry name" value="Aldehyde Dehydrogenase, Chain A, domain 2"/>
    <property type="match status" value="1"/>
</dbReference>
<evidence type="ECO:0000256" key="3">
    <source>
        <dbReference type="RuleBase" id="RU003345"/>
    </source>
</evidence>
<keyword evidence="6" id="KW-1185">Reference proteome</keyword>
<dbReference type="InterPro" id="IPR016161">
    <property type="entry name" value="Ald_DH/histidinol_DH"/>
</dbReference>
<dbReference type="RefSeq" id="WP_402698331.1">
    <property type="nucleotide sequence ID" value="NZ_JBIUZV010000002.1"/>
</dbReference>
<dbReference type="InterPro" id="IPR016163">
    <property type="entry name" value="Ald_DH_C"/>
</dbReference>
<evidence type="ECO:0000313" key="5">
    <source>
        <dbReference type="EMBL" id="MFJ3044833.1"/>
    </source>
</evidence>
<dbReference type="InterPro" id="IPR029510">
    <property type="entry name" value="Ald_DH_CS_GLU"/>
</dbReference>
<reference evidence="5 6" key="1">
    <citation type="submission" date="2024-10" db="EMBL/GenBank/DDBJ databases">
        <title>The Natural Products Discovery Center: Release of the First 8490 Sequenced Strains for Exploring Actinobacteria Biosynthetic Diversity.</title>
        <authorList>
            <person name="Kalkreuter E."/>
            <person name="Kautsar S.A."/>
            <person name="Yang D."/>
            <person name="Bader C.D."/>
            <person name="Teijaro C.N."/>
            <person name="Fluegel L."/>
            <person name="Davis C.M."/>
            <person name="Simpson J.R."/>
            <person name="Lauterbach L."/>
            <person name="Steele A.D."/>
            <person name="Gui C."/>
            <person name="Meng S."/>
            <person name="Li G."/>
            <person name="Viehrig K."/>
            <person name="Ye F."/>
            <person name="Su P."/>
            <person name="Kiefer A.F."/>
            <person name="Nichols A."/>
            <person name="Cepeda A.J."/>
            <person name="Yan W."/>
            <person name="Fan B."/>
            <person name="Jiang Y."/>
            <person name="Adhikari A."/>
            <person name="Zheng C.-J."/>
            <person name="Schuster L."/>
            <person name="Cowan T.M."/>
            <person name="Smanski M.J."/>
            <person name="Chevrette M.G."/>
            <person name="De Carvalho L.P.S."/>
            <person name="Shen B."/>
        </authorList>
    </citation>
    <scope>NUCLEOTIDE SEQUENCE [LARGE SCALE GENOMIC DNA]</scope>
    <source>
        <strain evidence="5 6">NPDC087045</strain>
    </source>
</reference>
<evidence type="ECO:0000256" key="2">
    <source>
        <dbReference type="PROSITE-ProRule" id="PRU10007"/>
    </source>
</evidence>
<sequence length="477" mass="51204">MKQHFIDNRWVEPASGESIPVIDPSDGQAFEAIARGNEADIDRAVKAARRAYEGAWGKLSAAERGRLLMKLSAKLQEHQEELAQLEGRDCGKPMKQARADAAAIVRYFEFYAGAADKLHGDTIPYQSGYTVLTLREPHGVTAHIVPWNYPMQIFGRCVGGALAAGNTCVVKPAEDACLSILRVAELAAEVGFPEGALNIVTGYGHEAGDVLVRHPDIDHVSFTGSPNIGKVVVRAAAEHHTPVTLELGGKSPQVVFDDADFDAMLPVVVNAIVQNAGQTCSAGSRLLVQRGAYEKVLDRLGELFSKLRVGSSQMDLDCGPLIRKTQQERVAGFLSDARSDKIAIVAQGSVDPKSPASGFYQAPTLLRDVPPQHRLAQEEVFGPILAAMPFDDEAEAIRLANGTDYGLVASVWTNDGARQMRLARAIRSGQVFINNYGAGGGVELPFGGVKASGHGREKGFEALYGFTVLKTIAIRHG</sequence>
<accession>A0ABW8ETP2</accession>
<keyword evidence="1 3" id="KW-0560">Oxidoreductase</keyword>
<dbReference type="PROSITE" id="PS00070">
    <property type="entry name" value="ALDEHYDE_DEHYDR_CYS"/>
    <property type="match status" value="1"/>
</dbReference>
<evidence type="ECO:0000256" key="1">
    <source>
        <dbReference type="ARBA" id="ARBA00023002"/>
    </source>
</evidence>
<dbReference type="CDD" id="cd07109">
    <property type="entry name" value="ALDH_AAS00426"/>
    <property type="match status" value="1"/>
</dbReference>
<protein>
    <submittedName>
        <fullName evidence="5">Aldehyde dehydrogenase family protein</fullName>
    </submittedName>
</protein>
<feature type="active site" evidence="2">
    <location>
        <position position="246"/>
    </location>
</feature>
<feature type="domain" description="Aldehyde dehydrogenase" evidence="4">
    <location>
        <begin position="10"/>
        <end position="472"/>
    </location>
</feature>
<comment type="caution">
    <text evidence="5">The sequence shown here is derived from an EMBL/GenBank/DDBJ whole genome shotgun (WGS) entry which is preliminary data.</text>
</comment>
<dbReference type="PROSITE" id="PS00687">
    <property type="entry name" value="ALDEHYDE_DEHYDR_GLU"/>
    <property type="match status" value="1"/>
</dbReference>
<dbReference type="Gene3D" id="3.40.605.10">
    <property type="entry name" value="Aldehyde Dehydrogenase, Chain A, domain 1"/>
    <property type="match status" value="1"/>
</dbReference>
<dbReference type="InterPro" id="IPR015590">
    <property type="entry name" value="Aldehyde_DH_dom"/>
</dbReference>
<dbReference type="Pfam" id="PF00171">
    <property type="entry name" value="Aldedh"/>
    <property type="match status" value="1"/>
</dbReference>
<dbReference type="Proteomes" id="UP001617427">
    <property type="component" value="Unassembled WGS sequence"/>
</dbReference>
<dbReference type="InterPro" id="IPR016160">
    <property type="entry name" value="Ald_DH_CS_CYS"/>
</dbReference>
<dbReference type="SUPFAM" id="SSF53720">
    <property type="entry name" value="ALDH-like"/>
    <property type="match status" value="1"/>
</dbReference>
<dbReference type="EMBL" id="JBIUZV010000002">
    <property type="protein sequence ID" value="MFJ3044833.1"/>
    <property type="molecule type" value="Genomic_DNA"/>
</dbReference>